<dbReference type="GO" id="GO:0039694">
    <property type="term" value="P:viral RNA genome replication"/>
    <property type="evidence" value="ECO:0007669"/>
    <property type="project" value="InterPro"/>
</dbReference>
<dbReference type="GO" id="GO:0000166">
    <property type="term" value="F:nucleotide binding"/>
    <property type="evidence" value="ECO:0007669"/>
    <property type="project" value="UniProtKB-KW"/>
</dbReference>
<accession>A0A893A664</accession>
<evidence type="ECO:0000256" key="2">
    <source>
        <dbReference type="ARBA" id="ARBA00022695"/>
    </source>
</evidence>
<evidence type="ECO:0000256" key="4">
    <source>
        <dbReference type="RuleBase" id="RU363062"/>
    </source>
</evidence>
<dbReference type="GO" id="GO:0003723">
    <property type="term" value="F:RNA binding"/>
    <property type="evidence" value="ECO:0007669"/>
    <property type="project" value="InterPro"/>
</dbReference>
<feature type="domain" description="RdRp catalytic" evidence="5">
    <location>
        <begin position="200"/>
        <end position="315"/>
    </location>
</feature>
<dbReference type="GO" id="GO:0003968">
    <property type="term" value="F:RNA-directed RNA polymerase activity"/>
    <property type="evidence" value="ECO:0007669"/>
    <property type="project" value="UniProtKB-KW"/>
</dbReference>
<dbReference type="SUPFAM" id="SSF56672">
    <property type="entry name" value="DNA/RNA polymerases"/>
    <property type="match status" value="1"/>
</dbReference>
<keyword evidence="3 4" id="KW-0693">Viral RNA replication</keyword>
<dbReference type="InterPro" id="IPR043128">
    <property type="entry name" value="Rev_trsase/Diguanyl_cyclase"/>
</dbReference>
<dbReference type="InterPro" id="IPR007094">
    <property type="entry name" value="RNA-dir_pol_PSvirus"/>
</dbReference>
<reference evidence="6" key="1">
    <citation type="submission" date="2020-11" db="EMBL/GenBank/DDBJ databases">
        <title>Viral genomes from river ports along the Yangtze River in China.</title>
        <authorList>
            <person name="Lu J."/>
            <person name="Shen Q."/>
            <person name="Yang S."/>
            <person name="Zhang W."/>
        </authorList>
    </citation>
    <scope>NUCLEOTIDE SEQUENCE</scope>
    <source>
        <strain evidence="6">5cz-RDRP-6</strain>
    </source>
</reference>
<protein>
    <recommendedName>
        <fullName evidence="4">RNA-directed RNA polymerase</fullName>
        <ecNumber evidence="4">2.7.7.48</ecNumber>
    </recommendedName>
</protein>
<dbReference type="EMBL" id="MW347827">
    <property type="protein sequence ID" value="QRQ90183.1"/>
    <property type="molecule type" value="Genomic_RNA"/>
</dbReference>
<keyword evidence="4 6" id="KW-0696">RNA-directed RNA polymerase</keyword>
<evidence type="ECO:0000256" key="1">
    <source>
        <dbReference type="ARBA" id="ARBA00022679"/>
    </source>
</evidence>
<evidence type="ECO:0000256" key="3">
    <source>
        <dbReference type="ARBA" id="ARBA00022953"/>
    </source>
</evidence>
<comment type="catalytic activity">
    <reaction evidence="4">
        <text>RNA(n) + a ribonucleoside 5'-triphosphate = RNA(n+1) + diphosphate</text>
        <dbReference type="Rhea" id="RHEA:21248"/>
        <dbReference type="Rhea" id="RHEA-COMP:14527"/>
        <dbReference type="Rhea" id="RHEA-COMP:17342"/>
        <dbReference type="ChEBI" id="CHEBI:33019"/>
        <dbReference type="ChEBI" id="CHEBI:61557"/>
        <dbReference type="ChEBI" id="CHEBI:140395"/>
        <dbReference type="EC" id="2.7.7.48"/>
    </reaction>
</comment>
<keyword evidence="4" id="KW-0547">Nucleotide-binding</keyword>
<keyword evidence="1 4" id="KW-0808">Transferase</keyword>
<evidence type="ECO:0000313" key="6">
    <source>
        <dbReference type="EMBL" id="QRQ90183.1"/>
    </source>
</evidence>
<dbReference type="PROSITE" id="PS50507">
    <property type="entry name" value="RDRP_SSRNA_POS"/>
    <property type="match status" value="1"/>
</dbReference>
<evidence type="ECO:0000259" key="5">
    <source>
        <dbReference type="PROSITE" id="PS50507"/>
    </source>
</evidence>
<dbReference type="Pfam" id="PF00998">
    <property type="entry name" value="RdRP_3"/>
    <property type="match status" value="1"/>
</dbReference>
<dbReference type="Gene3D" id="3.30.70.270">
    <property type="match status" value="1"/>
</dbReference>
<dbReference type="InterPro" id="IPR043502">
    <property type="entry name" value="DNA/RNA_pol_sf"/>
</dbReference>
<dbReference type="InterPro" id="IPR002166">
    <property type="entry name" value="RNA_pol_HCV"/>
</dbReference>
<keyword evidence="2 4" id="KW-0548">Nucleotidyltransferase</keyword>
<organism evidence="6">
    <name type="scientific">Riboviria sp</name>
    <dbReference type="NCBI Taxonomy" id="2585031"/>
    <lineage>
        <taxon>Viruses</taxon>
        <taxon>Riboviria</taxon>
    </lineage>
</organism>
<name>A0A893A664_9VIRU</name>
<dbReference type="EC" id="2.7.7.48" evidence="4"/>
<sequence>MHHDRKAACRSRRMFVMNGISGDCRTLKINDPDLNTLNTALLERVYYHSVNGTYQLVDEPDEKMVFRRLREFRRRVITYVGLASPISPEQFAEMYVGRKRTIYEQAAVDYTTHGVQRRDAYSDSFVKCEKVPSNKAPRCIQPRRPVYNVAVGRYLKPIEHKLYRAIQYAFGSETPVVVKGFNALETADILRQKYERFEHPVCLGLDASRFDQHVSQQMLKWEHSIYNAIFQSRELRKLLTWQIDNIGFGRCEDGWLEYKVKGKRFSGDMNTALGNCLIMCAMVFSYAKERGVEIELANNGDDCMVFMEAEHLTKFCRGLDSWFEELGFVMTKEEPVYNLHEVEFCQCKPVYGSSGLVMCRNFEKAREKDSICLFDISNPMAAAKWLGAVGECGLAIASGVPVFQEMYNSFVRNGIPSKLTKSVGWECGMTMMAKGLHARYEPVSDEARYSFYVAFDITPDEQVALEEYYSQWTPAPGCNWEAELGDVGTAPF</sequence>
<proteinExistence type="predicted"/>